<dbReference type="InterPro" id="IPR027417">
    <property type="entry name" value="P-loop_NTPase"/>
</dbReference>
<dbReference type="GO" id="GO:0008146">
    <property type="term" value="F:sulfotransferase activity"/>
    <property type="evidence" value="ECO:0007669"/>
    <property type="project" value="InterPro"/>
</dbReference>
<keyword evidence="6" id="KW-1185">Reference proteome</keyword>
<dbReference type="PANTHER" id="PTHR11783">
    <property type="entry name" value="SULFOTRANSFERASE SULT"/>
    <property type="match status" value="1"/>
</dbReference>
<accession>A0A7J7J6Q5</accession>
<sequence length="323" mass="37629">MTLKNTIKNYLELLVLYVLSWIYAVKVKLGILKEKYGIIGFFQVDGLKLSRHINSEEMIAAAKVFDSFKPDDVIIGTYPKTGTHFTMGVVCSIYKEKGLVKPNDQRHHMITLEIKLPTILRLLSGQTGGQGLLAYAEKSKSPRIFITHLPWDLWPRRVMERKVKVIFCMRNPKDTVCSYYPYVRKRGGLRADTPWKTFFTNFLEGNVLYGSYAHYMRTWYPHRNNENVLNLQFEDMREDLERHVRKIAEFLGVELTEEQICRVAEANTFESKKKEVGRGHAIYRQGKSGGWRSQLTVEQNEVMDEWINTELDGMEDLKLKYGE</sequence>
<feature type="transmembrane region" description="Helical" evidence="3">
    <location>
        <begin position="6"/>
        <end position="25"/>
    </location>
</feature>
<evidence type="ECO:0000259" key="4">
    <source>
        <dbReference type="Pfam" id="PF00685"/>
    </source>
</evidence>
<keyword evidence="3" id="KW-0472">Membrane</keyword>
<keyword evidence="3" id="KW-0812">Transmembrane</keyword>
<keyword evidence="2" id="KW-0808">Transferase</keyword>
<dbReference type="AlphaFoldDB" id="A0A7J7J6Q5"/>
<name>A0A7J7J6Q5_BUGNE</name>
<keyword evidence="3" id="KW-1133">Transmembrane helix</keyword>
<reference evidence="5" key="1">
    <citation type="submission" date="2020-06" db="EMBL/GenBank/DDBJ databases">
        <title>Draft genome of Bugula neritina, a colonial animal packing powerful symbionts and potential medicines.</title>
        <authorList>
            <person name="Rayko M."/>
        </authorList>
    </citation>
    <scope>NUCLEOTIDE SEQUENCE [LARGE SCALE GENOMIC DNA]</scope>
    <source>
        <strain evidence="5">Kwan_BN1</strain>
    </source>
</reference>
<proteinExistence type="inferred from homology"/>
<evidence type="ECO:0000313" key="6">
    <source>
        <dbReference type="Proteomes" id="UP000593567"/>
    </source>
</evidence>
<dbReference type="SUPFAM" id="SSF52540">
    <property type="entry name" value="P-loop containing nucleoside triphosphate hydrolases"/>
    <property type="match status" value="1"/>
</dbReference>
<evidence type="ECO:0000256" key="2">
    <source>
        <dbReference type="ARBA" id="ARBA00022679"/>
    </source>
</evidence>
<comment type="caution">
    <text evidence="5">The sequence shown here is derived from an EMBL/GenBank/DDBJ whole genome shotgun (WGS) entry which is preliminary data.</text>
</comment>
<dbReference type="EMBL" id="VXIV02003093">
    <property type="protein sequence ID" value="KAF6021211.1"/>
    <property type="molecule type" value="Genomic_DNA"/>
</dbReference>
<dbReference type="OrthoDB" id="6341251at2759"/>
<gene>
    <name evidence="5" type="ORF">EB796_020486</name>
</gene>
<dbReference type="Proteomes" id="UP000593567">
    <property type="component" value="Unassembled WGS sequence"/>
</dbReference>
<organism evidence="5 6">
    <name type="scientific">Bugula neritina</name>
    <name type="common">Brown bryozoan</name>
    <name type="synonym">Sertularia neritina</name>
    <dbReference type="NCBI Taxonomy" id="10212"/>
    <lineage>
        <taxon>Eukaryota</taxon>
        <taxon>Metazoa</taxon>
        <taxon>Spiralia</taxon>
        <taxon>Lophotrochozoa</taxon>
        <taxon>Bryozoa</taxon>
        <taxon>Gymnolaemata</taxon>
        <taxon>Cheilostomatida</taxon>
        <taxon>Flustrina</taxon>
        <taxon>Buguloidea</taxon>
        <taxon>Bugulidae</taxon>
        <taxon>Bugula</taxon>
    </lineage>
</organism>
<comment type="similarity">
    <text evidence="1">Belongs to the sulfotransferase 1 family.</text>
</comment>
<protein>
    <submittedName>
        <fullName evidence="5">SULT6B1</fullName>
    </submittedName>
</protein>
<dbReference type="Pfam" id="PF00685">
    <property type="entry name" value="Sulfotransfer_1"/>
    <property type="match status" value="1"/>
</dbReference>
<feature type="domain" description="Sulfotransferase" evidence="4">
    <location>
        <begin position="70"/>
        <end position="314"/>
    </location>
</feature>
<evidence type="ECO:0000256" key="1">
    <source>
        <dbReference type="ARBA" id="ARBA00005771"/>
    </source>
</evidence>
<evidence type="ECO:0000256" key="3">
    <source>
        <dbReference type="SAM" id="Phobius"/>
    </source>
</evidence>
<evidence type="ECO:0000313" key="5">
    <source>
        <dbReference type="EMBL" id="KAF6021211.1"/>
    </source>
</evidence>
<dbReference type="Gene3D" id="3.40.50.300">
    <property type="entry name" value="P-loop containing nucleotide triphosphate hydrolases"/>
    <property type="match status" value="1"/>
</dbReference>
<dbReference type="InterPro" id="IPR000863">
    <property type="entry name" value="Sulfotransferase_dom"/>
</dbReference>